<accession>A0A2W6AZG3</accession>
<proteinExistence type="predicted"/>
<keyword evidence="1" id="KW-0472">Membrane</keyword>
<keyword evidence="1" id="KW-0812">Transmembrane</keyword>
<reference evidence="2 3" key="1">
    <citation type="journal article" date="2017" name="Nature">
        <title>Atmospheric trace gases support primary production in Antarctic desert surface soil.</title>
        <authorList>
            <person name="Ji M."/>
            <person name="Greening C."/>
            <person name="Vanwonterghem I."/>
            <person name="Carere C.R."/>
            <person name="Bay S.K."/>
            <person name="Steen J.A."/>
            <person name="Montgomery K."/>
            <person name="Lines T."/>
            <person name="Beardall J."/>
            <person name="van Dorst J."/>
            <person name="Snape I."/>
            <person name="Stott M.B."/>
            <person name="Hugenholtz P."/>
            <person name="Ferrari B.C."/>
        </authorList>
    </citation>
    <scope>NUCLEOTIDE SEQUENCE [LARGE SCALE GENOMIC DNA]</scope>
    <source>
        <strain evidence="2">RRmetagenome_bin12</strain>
    </source>
</reference>
<dbReference type="Proteomes" id="UP000248724">
    <property type="component" value="Unassembled WGS sequence"/>
</dbReference>
<feature type="transmembrane region" description="Helical" evidence="1">
    <location>
        <begin position="76"/>
        <end position="99"/>
    </location>
</feature>
<keyword evidence="1" id="KW-1133">Transmembrane helix</keyword>
<comment type="caution">
    <text evidence="2">The sequence shown here is derived from an EMBL/GenBank/DDBJ whole genome shotgun (WGS) entry which is preliminary data.</text>
</comment>
<dbReference type="EMBL" id="QHBU01000035">
    <property type="protein sequence ID" value="PZR83451.1"/>
    <property type="molecule type" value="Genomic_DNA"/>
</dbReference>
<organism evidence="2 3">
    <name type="scientific">Candidatus Aeolococcus gillhamiae</name>
    <dbReference type="NCBI Taxonomy" id="3127015"/>
    <lineage>
        <taxon>Bacteria</taxon>
        <taxon>Bacillati</taxon>
        <taxon>Candidatus Dormiibacterota</taxon>
        <taxon>Candidatus Dormibacteria</taxon>
        <taxon>Candidatus Aeolococcales</taxon>
        <taxon>Candidatus Aeolococcaceae</taxon>
        <taxon>Candidatus Aeolococcus</taxon>
    </lineage>
</organism>
<name>A0A2W6AZG3_9BACT</name>
<evidence type="ECO:0000256" key="1">
    <source>
        <dbReference type="SAM" id="Phobius"/>
    </source>
</evidence>
<evidence type="ECO:0000313" key="2">
    <source>
        <dbReference type="EMBL" id="PZR83451.1"/>
    </source>
</evidence>
<dbReference type="AlphaFoldDB" id="A0A2W6AZG3"/>
<protein>
    <submittedName>
        <fullName evidence="2">Uncharacterized protein</fullName>
    </submittedName>
</protein>
<gene>
    <name evidence="2" type="ORF">DLM65_01930</name>
</gene>
<sequence length="105" mass="11636">MLAHLVFRNTDGSLTLTGWYWLVISGWVLVWAAAYFAAPKLLFGILGWQVRRSRRPNSFISAARVEEWKGSRRARLVVRAASLALACMAIWFASMAVAAGPGQLV</sequence>
<evidence type="ECO:0000313" key="3">
    <source>
        <dbReference type="Proteomes" id="UP000248724"/>
    </source>
</evidence>
<feature type="transmembrane region" description="Helical" evidence="1">
    <location>
        <begin position="20"/>
        <end position="48"/>
    </location>
</feature>